<proteinExistence type="predicted"/>
<protein>
    <submittedName>
        <fullName evidence="2">Uncharacterized protein</fullName>
    </submittedName>
</protein>
<keyword evidence="3" id="KW-1185">Reference proteome</keyword>
<name>A0AAV2JKX1_KNICA</name>
<organism evidence="2 3">
    <name type="scientific">Knipowitschia caucasica</name>
    <name type="common">Caucasian dwarf goby</name>
    <name type="synonym">Pomatoschistus caucasicus</name>
    <dbReference type="NCBI Taxonomy" id="637954"/>
    <lineage>
        <taxon>Eukaryota</taxon>
        <taxon>Metazoa</taxon>
        <taxon>Chordata</taxon>
        <taxon>Craniata</taxon>
        <taxon>Vertebrata</taxon>
        <taxon>Euteleostomi</taxon>
        <taxon>Actinopterygii</taxon>
        <taxon>Neopterygii</taxon>
        <taxon>Teleostei</taxon>
        <taxon>Neoteleostei</taxon>
        <taxon>Acanthomorphata</taxon>
        <taxon>Gobiaria</taxon>
        <taxon>Gobiiformes</taxon>
        <taxon>Gobioidei</taxon>
        <taxon>Gobiidae</taxon>
        <taxon>Gobiinae</taxon>
        <taxon>Knipowitschia</taxon>
    </lineage>
</organism>
<dbReference type="EMBL" id="OZ035835">
    <property type="protein sequence ID" value="CAL1577383.1"/>
    <property type="molecule type" value="Genomic_DNA"/>
</dbReference>
<feature type="region of interest" description="Disordered" evidence="1">
    <location>
        <begin position="69"/>
        <end position="99"/>
    </location>
</feature>
<dbReference type="Proteomes" id="UP001497482">
    <property type="component" value="Chromosome 13"/>
</dbReference>
<reference evidence="2 3" key="1">
    <citation type="submission" date="2024-04" db="EMBL/GenBank/DDBJ databases">
        <authorList>
            <person name="Waldvogel A.-M."/>
            <person name="Schoenle A."/>
        </authorList>
    </citation>
    <scope>NUCLEOTIDE SEQUENCE [LARGE SCALE GENOMIC DNA]</scope>
</reference>
<sequence>MDDNVTVHELQSSPPRGLPVRLSGVLSDATSSARGAVSGALKIDLPPPFKDRGATTPLSVMAEILPGDPVLAPMHTRDTGSRTLTGKATIPPPPDQGPMLDMSVRIILAVPAQRRGDVGIPAHVQDKV</sequence>
<accession>A0AAV2JKX1</accession>
<evidence type="ECO:0000313" key="2">
    <source>
        <dbReference type="EMBL" id="CAL1577383.1"/>
    </source>
</evidence>
<gene>
    <name evidence="2" type="ORF">KC01_LOCUS8740</name>
</gene>
<evidence type="ECO:0000256" key="1">
    <source>
        <dbReference type="SAM" id="MobiDB-lite"/>
    </source>
</evidence>
<evidence type="ECO:0000313" key="3">
    <source>
        <dbReference type="Proteomes" id="UP001497482"/>
    </source>
</evidence>
<dbReference type="AlphaFoldDB" id="A0AAV2JKX1"/>